<evidence type="ECO:0000259" key="4">
    <source>
        <dbReference type="PROSITE" id="PS51186"/>
    </source>
</evidence>
<protein>
    <recommendedName>
        <fullName evidence="4">N-acetyltransferase domain-containing protein</fullName>
    </recommendedName>
</protein>
<gene>
    <name evidence="5" type="ORF">PECAL_1P04770</name>
</gene>
<evidence type="ECO:0000256" key="1">
    <source>
        <dbReference type="ARBA" id="ARBA00022679"/>
    </source>
</evidence>
<organism evidence="5 6">
    <name type="scientific">Pelagomonas calceolata</name>
    <dbReference type="NCBI Taxonomy" id="35677"/>
    <lineage>
        <taxon>Eukaryota</taxon>
        <taxon>Sar</taxon>
        <taxon>Stramenopiles</taxon>
        <taxon>Ochrophyta</taxon>
        <taxon>Pelagophyceae</taxon>
        <taxon>Pelagomonadales</taxon>
        <taxon>Pelagomonadaceae</taxon>
        <taxon>Pelagomonas</taxon>
    </lineage>
</organism>
<name>A0A8J2WDP1_9STRA</name>
<dbReference type="GO" id="GO:0016747">
    <property type="term" value="F:acyltransferase activity, transferring groups other than amino-acyl groups"/>
    <property type="evidence" value="ECO:0007669"/>
    <property type="project" value="InterPro"/>
</dbReference>
<dbReference type="InterPro" id="IPR000182">
    <property type="entry name" value="GNAT_dom"/>
</dbReference>
<evidence type="ECO:0000313" key="6">
    <source>
        <dbReference type="Proteomes" id="UP000789595"/>
    </source>
</evidence>
<comment type="caution">
    <text evidence="5">The sequence shown here is derived from an EMBL/GenBank/DDBJ whole genome shotgun (WGS) entry which is preliminary data.</text>
</comment>
<keyword evidence="2" id="KW-0012">Acyltransferase</keyword>
<keyword evidence="6" id="KW-1185">Reference proteome</keyword>
<dbReference type="Gene3D" id="3.40.630.30">
    <property type="match status" value="1"/>
</dbReference>
<dbReference type="EMBL" id="CAKKNE010000001">
    <property type="protein sequence ID" value="CAH0364125.1"/>
    <property type="molecule type" value="Genomic_DNA"/>
</dbReference>
<feature type="domain" description="N-acetyltransferase" evidence="4">
    <location>
        <begin position="38"/>
        <end position="196"/>
    </location>
</feature>
<dbReference type="PANTHER" id="PTHR43420">
    <property type="entry name" value="ACETYLTRANSFERASE"/>
    <property type="match status" value="1"/>
</dbReference>
<dbReference type="SUPFAM" id="SSF55729">
    <property type="entry name" value="Acyl-CoA N-acyltransferases (Nat)"/>
    <property type="match status" value="1"/>
</dbReference>
<sequence length="250" mass="27187">MAAPPDDSDGTATPPKASSDAKHRATPVKQPSYTREGITYRQLPAWHDANTLYEFRREHGKSQYNVVSDAKAHFKKLEAGSISVWAAYDGKTLVGLVSAEATSEYRTRNGKGRPWAIGHLVVRASHRRKGVGSALCRLAAALLLAGNQQCAEVYAAVHADDEVAIATFARAGFEELVTHADYQRGRDATVFRKRREGGVPTAAAKPPAPPRPKPKAEVVPRWQRDYAEGRPVYSVARDSYPGGEPRDGAS</sequence>
<evidence type="ECO:0000313" key="5">
    <source>
        <dbReference type="EMBL" id="CAH0364125.1"/>
    </source>
</evidence>
<feature type="region of interest" description="Disordered" evidence="3">
    <location>
        <begin position="1"/>
        <end position="34"/>
    </location>
</feature>
<dbReference type="AlphaFoldDB" id="A0A8J2WDP1"/>
<proteinExistence type="predicted"/>
<dbReference type="Pfam" id="PF00583">
    <property type="entry name" value="Acetyltransf_1"/>
    <property type="match status" value="1"/>
</dbReference>
<feature type="region of interest" description="Disordered" evidence="3">
    <location>
        <begin position="192"/>
        <end position="250"/>
    </location>
</feature>
<evidence type="ECO:0000256" key="3">
    <source>
        <dbReference type="SAM" id="MobiDB-lite"/>
    </source>
</evidence>
<dbReference type="OrthoDB" id="5427593at2759"/>
<reference evidence="5" key="1">
    <citation type="submission" date="2021-11" db="EMBL/GenBank/DDBJ databases">
        <authorList>
            <consortium name="Genoscope - CEA"/>
            <person name="William W."/>
        </authorList>
    </citation>
    <scope>NUCLEOTIDE SEQUENCE</scope>
</reference>
<dbReference type="Proteomes" id="UP000789595">
    <property type="component" value="Unassembled WGS sequence"/>
</dbReference>
<dbReference type="PROSITE" id="PS51186">
    <property type="entry name" value="GNAT"/>
    <property type="match status" value="1"/>
</dbReference>
<dbReference type="InterPro" id="IPR050680">
    <property type="entry name" value="YpeA/RimI_acetyltransf"/>
</dbReference>
<accession>A0A8J2WDP1</accession>
<dbReference type="CDD" id="cd04301">
    <property type="entry name" value="NAT_SF"/>
    <property type="match status" value="1"/>
</dbReference>
<dbReference type="InterPro" id="IPR016181">
    <property type="entry name" value="Acyl_CoA_acyltransferase"/>
</dbReference>
<evidence type="ECO:0000256" key="2">
    <source>
        <dbReference type="ARBA" id="ARBA00023315"/>
    </source>
</evidence>
<keyword evidence="1" id="KW-0808">Transferase</keyword>
<feature type="compositionally biased region" description="Basic and acidic residues" evidence="3">
    <location>
        <begin position="214"/>
        <end position="228"/>
    </location>
</feature>